<evidence type="ECO:0000313" key="3">
    <source>
        <dbReference type="EMBL" id="KIY50092.1"/>
    </source>
</evidence>
<reference evidence="3 4" key="1">
    <citation type="journal article" date="2015" name="Fungal Genet. Biol.">
        <title>Evolution of novel wood decay mechanisms in Agaricales revealed by the genome sequences of Fistulina hepatica and Cylindrobasidium torrendii.</title>
        <authorList>
            <person name="Floudas D."/>
            <person name="Held B.W."/>
            <person name="Riley R."/>
            <person name="Nagy L.G."/>
            <person name="Koehler G."/>
            <person name="Ransdell A.S."/>
            <person name="Younus H."/>
            <person name="Chow J."/>
            <person name="Chiniquy J."/>
            <person name="Lipzen A."/>
            <person name="Tritt A."/>
            <person name="Sun H."/>
            <person name="Haridas S."/>
            <person name="LaButti K."/>
            <person name="Ohm R.A."/>
            <person name="Kues U."/>
            <person name="Blanchette R.A."/>
            <person name="Grigoriev I.V."/>
            <person name="Minto R.E."/>
            <person name="Hibbett D.S."/>
        </authorList>
    </citation>
    <scope>NUCLEOTIDE SEQUENCE [LARGE SCALE GENOMIC DNA]</scope>
    <source>
        <strain evidence="3 4">ATCC 64428</strain>
    </source>
</reference>
<feature type="compositionally biased region" description="Polar residues" evidence="2">
    <location>
        <begin position="197"/>
        <end position="207"/>
    </location>
</feature>
<name>A0A0D7AFC0_9AGAR</name>
<evidence type="ECO:0000256" key="2">
    <source>
        <dbReference type="SAM" id="MobiDB-lite"/>
    </source>
</evidence>
<gene>
    <name evidence="3" type="ORF">FISHEDRAFT_72043</name>
</gene>
<keyword evidence="4" id="KW-1185">Reference proteome</keyword>
<protein>
    <submittedName>
        <fullName evidence="3">Uncharacterized protein</fullName>
    </submittedName>
</protein>
<evidence type="ECO:0000256" key="1">
    <source>
        <dbReference type="SAM" id="Coils"/>
    </source>
</evidence>
<dbReference type="EMBL" id="KN881692">
    <property type="protein sequence ID" value="KIY50092.1"/>
    <property type="molecule type" value="Genomic_DNA"/>
</dbReference>
<accession>A0A0D7AFC0</accession>
<feature type="compositionally biased region" description="Pro residues" evidence="2">
    <location>
        <begin position="225"/>
        <end position="236"/>
    </location>
</feature>
<sequence>MRERMLQCASHLSDFEFHVEMLPATNLRQTNTISQYKEELRKARHDLTVTTCLLTEKEIQVTRAYDLVDLMKRELAENKEQVARYRDQIRQLSTEALMAKGHSTGFSEGYDVGKLAAADCYTFVKTLTYQAQQRVCRRSGSVNATARRQPPLWHAYDCGNPMVDRVMEATTNSRDAAGRLKQEHQCAKRRRREATLASRQQAHSETQPIPGFPVAVLLTSQSDSAPPPAVPDPPAPVLAADKDGAAPPTDSTPPSAAIPELPINPEDDEPTLKKARTSPHWPRWQFDAIMPLTGVRFLLSQTPFLAFFAIALYNWVRTSLQSPHVPARQT</sequence>
<feature type="coiled-coil region" evidence="1">
    <location>
        <begin position="26"/>
        <end position="95"/>
    </location>
</feature>
<proteinExistence type="predicted"/>
<dbReference type="AlphaFoldDB" id="A0A0D7AFC0"/>
<feature type="region of interest" description="Disordered" evidence="2">
    <location>
        <begin position="175"/>
        <end position="278"/>
    </location>
</feature>
<dbReference type="Proteomes" id="UP000054144">
    <property type="component" value="Unassembled WGS sequence"/>
</dbReference>
<feature type="compositionally biased region" description="Basic and acidic residues" evidence="2">
    <location>
        <begin position="176"/>
        <end position="186"/>
    </location>
</feature>
<organism evidence="3 4">
    <name type="scientific">Fistulina hepatica ATCC 64428</name>
    <dbReference type="NCBI Taxonomy" id="1128425"/>
    <lineage>
        <taxon>Eukaryota</taxon>
        <taxon>Fungi</taxon>
        <taxon>Dikarya</taxon>
        <taxon>Basidiomycota</taxon>
        <taxon>Agaricomycotina</taxon>
        <taxon>Agaricomycetes</taxon>
        <taxon>Agaricomycetidae</taxon>
        <taxon>Agaricales</taxon>
        <taxon>Fistulinaceae</taxon>
        <taxon>Fistulina</taxon>
    </lineage>
</organism>
<evidence type="ECO:0000313" key="4">
    <source>
        <dbReference type="Proteomes" id="UP000054144"/>
    </source>
</evidence>
<feature type="compositionally biased region" description="Low complexity" evidence="2">
    <location>
        <begin position="245"/>
        <end position="257"/>
    </location>
</feature>
<keyword evidence="1" id="KW-0175">Coiled coil</keyword>